<organism evidence="2 3">
    <name type="scientific">Phialophora macrospora</name>
    <dbReference type="NCBI Taxonomy" id="1851006"/>
    <lineage>
        <taxon>Eukaryota</taxon>
        <taxon>Fungi</taxon>
        <taxon>Dikarya</taxon>
        <taxon>Ascomycota</taxon>
        <taxon>Pezizomycotina</taxon>
        <taxon>Eurotiomycetes</taxon>
        <taxon>Chaetothyriomycetidae</taxon>
        <taxon>Chaetothyriales</taxon>
        <taxon>Herpotrichiellaceae</taxon>
        <taxon>Phialophora</taxon>
    </lineage>
</organism>
<reference evidence="2 3" key="1">
    <citation type="submission" date="2015-01" db="EMBL/GenBank/DDBJ databases">
        <title>The Genome Sequence of Capronia semiimmersa CBS27337.</title>
        <authorList>
            <consortium name="The Broad Institute Genomics Platform"/>
            <person name="Cuomo C."/>
            <person name="de Hoog S."/>
            <person name="Gorbushina A."/>
            <person name="Stielow B."/>
            <person name="Teixiera M."/>
            <person name="Abouelleil A."/>
            <person name="Chapman S.B."/>
            <person name="Priest M."/>
            <person name="Young S.K."/>
            <person name="Wortman J."/>
            <person name="Nusbaum C."/>
            <person name="Birren B."/>
        </authorList>
    </citation>
    <scope>NUCLEOTIDE SEQUENCE [LARGE SCALE GENOMIC DNA]</scope>
    <source>
        <strain evidence="2 3">CBS 27337</strain>
    </source>
</reference>
<name>A0A0D2CIH4_9EURO</name>
<accession>A0A0D2CIH4</accession>
<keyword evidence="3" id="KW-1185">Reference proteome</keyword>
<dbReference type="AlphaFoldDB" id="A0A0D2CIH4"/>
<gene>
    <name evidence="2" type="ORF">PV04_07279</name>
</gene>
<proteinExistence type="predicted"/>
<evidence type="ECO:0000256" key="1">
    <source>
        <dbReference type="SAM" id="MobiDB-lite"/>
    </source>
</evidence>
<sequence>MSGAQSPDEPMDVDPPSGLEEDSEDEDDVVWEQFEDTGGVFLWKLKPFFNDTSLSRVDQKFRQYVDRNDKYIRLTQKQLGDAFIEDQATRKYLNDNAKTVRGSATIHVLYISATCRPLVEQKTYPYASERLAYRSWDGSPGLAISGNPVTRSKARSILDLGWDKFFVNGVKAESNYKPTRYVDPELDIKLFARFGMKAVGISDDVFEQLVAETVKATNPKQNVEAVQRRPGQGWVFVRADYPSKRMPAVSSQYGTARCRPLDAL</sequence>
<evidence type="ECO:0000313" key="2">
    <source>
        <dbReference type="EMBL" id="KIW64986.1"/>
    </source>
</evidence>
<protein>
    <submittedName>
        <fullName evidence="2">Uncharacterized protein</fullName>
    </submittedName>
</protein>
<dbReference type="EMBL" id="KN846960">
    <property type="protein sequence ID" value="KIW64986.1"/>
    <property type="molecule type" value="Genomic_DNA"/>
</dbReference>
<dbReference type="HOGENOM" id="CLU_1053747_0_0_1"/>
<evidence type="ECO:0000313" key="3">
    <source>
        <dbReference type="Proteomes" id="UP000054266"/>
    </source>
</evidence>
<dbReference type="Proteomes" id="UP000054266">
    <property type="component" value="Unassembled WGS sequence"/>
</dbReference>
<feature type="region of interest" description="Disordered" evidence="1">
    <location>
        <begin position="1"/>
        <end position="27"/>
    </location>
</feature>